<evidence type="ECO:0000256" key="7">
    <source>
        <dbReference type="RuleBase" id="RU362118"/>
    </source>
</evidence>
<evidence type="ECO:0000313" key="8">
    <source>
        <dbReference type="EMBL" id="PAY23660.1"/>
    </source>
</evidence>
<dbReference type="FunFam" id="3.40.640.10:FF:000035">
    <property type="entry name" value="O-succinylhomoserine sulfhydrylase"/>
    <property type="match status" value="1"/>
</dbReference>
<proteinExistence type="inferred from homology"/>
<dbReference type="GO" id="GO:0003961">
    <property type="term" value="F:O-acetylhomoserine aminocarboxypropyltransferase activity"/>
    <property type="evidence" value="ECO:0007669"/>
    <property type="project" value="TreeGrafter"/>
</dbReference>
<protein>
    <submittedName>
        <fullName evidence="8">O-acetyl-L-homoserine sulfhydrolase</fullName>
    </submittedName>
</protein>
<evidence type="ECO:0000256" key="5">
    <source>
        <dbReference type="ARBA" id="ARBA00023167"/>
    </source>
</evidence>
<keyword evidence="3" id="KW-0808">Transferase</keyword>
<evidence type="ECO:0000256" key="4">
    <source>
        <dbReference type="ARBA" id="ARBA00022898"/>
    </source>
</evidence>
<dbReference type="GO" id="GO:0004124">
    <property type="term" value="F:cysteine synthase activity"/>
    <property type="evidence" value="ECO:0007669"/>
    <property type="project" value="TreeGrafter"/>
</dbReference>
<evidence type="ECO:0000256" key="2">
    <source>
        <dbReference type="ARBA" id="ARBA00009077"/>
    </source>
</evidence>
<keyword evidence="5" id="KW-0486">Methionine biosynthesis</keyword>
<evidence type="ECO:0000256" key="3">
    <source>
        <dbReference type="ARBA" id="ARBA00022679"/>
    </source>
</evidence>
<keyword evidence="4 6" id="KW-0663">Pyridoxal phosphate</keyword>
<dbReference type="CDD" id="cd00614">
    <property type="entry name" value="CGS_like"/>
    <property type="match status" value="1"/>
</dbReference>
<reference evidence="9" key="1">
    <citation type="submission" date="2017-09" db="EMBL/GenBank/DDBJ databases">
        <authorList>
            <person name="Zhang Y."/>
            <person name="Huang X."/>
            <person name="Liu J."/>
            <person name="Lu L."/>
            <person name="Peng K."/>
        </authorList>
    </citation>
    <scope>NUCLEOTIDE SEQUENCE [LARGE SCALE GENOMIC DNA]</scope>
    <source>
        <strain evidence="9">S-XJ-1</strain>
    </source>
</reference>
<dbReference type="InterPro" id="IPR015424">
    <property type="entry name" value="PyrdxlP-dep_Trfase"/>
</dbReference>
<dbReference type="Gene3D" id="3.90.1150.10">
    <property type="entry name" value="Aspartate Aminotransferase, domain 1"/>
    <property type="match status" value="1"/>
</dbReference>
<sequence length="444" mass="47137">MTYDNSNPDWAFETRQVHAGQPVDSDTGARNLPIYQTTSYVFADAKQAADRFALAEMGPIYTRITNPTVAAVEDRLASLEGGVAGLLFASGQAAETAVIQAIAQSGGHVVASPRLYGGTDTLLRHTLPKYGIETTFVENPDDPASWEAAVRPDTKLFYGESISNPLNDILDIPAIAEVAHRNQVPLVIDNTVATPYLIRPLELGADVVVSSVTKYLGGHGASLGGILVDGGTFDWRVQRDGQDVFPSFTTPDPAYHGLVYADLGAPALALKARVTLLRDTGAAASPFNAWTLIQGIDTLSLRIERHVANAQRVAEWLEAREDVAKVQYAGLASSPYNALQQKLSPKGAGAIVTFDLAVPQGASEEDVKARAWTFIDALKLHSCLVNIGDVRSLVCHPATTTHSQGTPEANAIAGVTTATIRLSVGIEAVDDIIGDLELGFAALS</sequence>
<dbReference type="GO" id="GO:0005737">
    <property type="term" value="C:cytoplasm"/>
    <property type="evidence" value="ECO:0007669"/>
    <property type="project" value="TreeGrafter"/>
</dbReference>
<comment type="cofactor">
    <cofactor evidence="1 7">
        <name>pyridoxal 5'-phosphate</name>
        <dbReference type="ChEBI" id="CHEBI:597326"/>
    </cofactor>
</comment>
<keyword evidence="8" id="KW-0378">Hydrolase</keyword>
<feature type="modified residue" description="N6-(pyridoxal phosphate)lysine" evidence="6">
    <location>
        <position position="214"/>
    </location>
</feature>
<dbReference type="RefSeq" id="WP_095717854.1">
    <property type="nucleotide sequence ID" value="NZ_NTGA01000013.1"/>
</dbReference>
<dbReference type="GO" id="GO:0030170">
    <property type="term" value="F:pyridoxal phosphate binding"/>
    <property type="evidence" value="ECO:0007669"/>
    <property type="project" value="InterPro"/>
</dbReference>
<evidence type="ECO:0000313" key="9">
    <source>
        <dbReference type="Proteomes" id="UP000218810"/>
    </source>
</evidence>
<dbReference type="InterPro" id="IPR006235">
    <property type="entry name" value="OAc-hSer/O-AcSer_sulfhydrylase"/>
</dbReference>
<dbReference type="Gene3D" id="3.40.640.10">
    <property type="entry name" value="Type I PLP-dependent aspartate aminotransferase-like (Major domain)"/>
    <property type="match status" value="1"/>
</dbReference>
<dbReference type="InterPro" id="IPR015421">
    <property type="entry name" value="PyrdxlP-dep_Trfase_major"/>
</dbReference>
<keyword evidence="5" id="KW-0028">Amino-acid biosynthesis</keyword>
<organism evidence="8 9">
    <name type="scientific">Dietzia natronolimnaea</name>
    <dbReference type="NCBI Taxonomy" id="161920"/>
    <lineage>
        <taxon>Bacteria</taxon>
        <taxon>Bacillati</taxon>
        <taxon>Actinomycetota</taxon>
        <taxon>Actinomycetes</taxon>
        <taxon>Mycobacteriales</taxon>
        <taxon>Dietziaceae</taxon>
        <taxon>Dietzia</taxon>
    </lineage>
</organism>
<dbReference type="GO" id="GO:0006535">
    <property type="term" value="P:cysteine biosynthetic process from serine"/>
    <property type="evidence" value="ECO:0007669"/>
    <property type="project" value="TreeGrafter"/>
</dbReference>
<keyword evidence="9" id="KW-1185">Reference proteome</keyword>
<comment type="caution">
    <text evidence="8">The sequence shown here is derived from an EMBL/GenBank/DDBJ whole genome shotgun (WGS) entry which is preliminary data.</text>
</comment>
<dbReference type="PANTHER" id="PTHR43797:SF2">
    <property type="entry name" value="HOMOCYSTEINE_CYSTEINE SYNTHASE"/>
    <property type="match status" value="1"/>
</dbReference>
<dbReference type="GO" id="GO:0016787">
    <property type="term" value="F:hydrolase activity"/>
    <property type="evidence" value="ECO:0007669"/>
    <property type="project" value="UniProtKB-KW"/>
</dbReference>
<dbReference type="SUPFAM" id="SSF53383">
    <property type="entry name" value="PLP-dependent transferases"/>
    <property type="match status" value="1"/>
</dbReference>
<dbReference type="NCBIfam" id="TIGR01326">
    <property type="entry name" value="OAH_OAS_sulfhy"/>
    <property type="match status" value="1"/>
</dbReference>
<dbReference type="PANTHER" id="PTHR43797">
    <property type="entry name" value="HOMOCYSTEINE/CYSTEINE SYNTHASE"/>
    <property type="match status" value="1"/>
</dbReference>
<evidence type="ECO:0000256" key="1">
    <source>
        <dbReference type="ARBA" id="ARBA00001933"/>
    </source>
</evidence>
<accession>A0A2A2WR36</accession>
<comment type="similarity">
    <text evidence="2 7">Belongs to the trans-sulfuration enzymes family.</text>
</comment>
<dbReference type="GO" id="GO:0071269">
    <property type="term" value="P:L-homocysteine biosynthetic process"/>
    <property type="evidence" value="ECO:0007669"/>
    <property type="project" value="TreeGrafter"/>
</dbReference>
<dbReference type="Proteomes" id="UP000218810">
    <property type="component" value="Unassembled WGS sequence"/>
</dbReference>
<dbReference type="InterPro" id="IPR015422">
    <property type="entry name" value="PyrdxlP-dep_Trfase_small"/>
</dbReference>
<dbReference type="GO" id="GO:0019346">
    <property type="term" value="P:transsulfuration"/>
    <property type="evidence" value="ECO:0007669"/>
    <property type="project" value="InterPro"/>
</dbReference>
<dbReference type="EMBL" id="NTGA01000013">
    <property type="protein sequence ID" value="PAY23660.1"/>
    <property type="molecule type" value="Genomic_DNA"/>
</dbReference>
<dbReference type="AlphaFoldDB" id="A0A2A2WR36"/>
<dbReference type="Pfam" id="PF01053">
    <property type="entry name" value="Cys_Met_Meta_PP"/>
    <property type="match status" value="1"/>
</dbReference>
<gene>
    <name evidence="8" type="ORF">CEY15_07135</name>
</gene>
<dbReference type="OrthoDB" id="9780685at2"/>
<evidence type="ECO:0000256" key="6">
    <source>
        <dbReference type="PIRSR" id="PIRSR001434-2"/>
    </source>
</evidence>
<dbReference type="InterPro" id="IPR000277">
    <property type="entry name" value="Cys/Met-Metab_PyrdxlP-dep_enz"/>
</dbReference>
<name>A0A2A2WR36_9ACTN</name>
<dbReference type="PIRSF" id="PIRSF001434">
    <property type="entry name" value="CGS"/>
    <property type="match status" value="1"/>
</dbReference>